<keyword evidence="2" id="KW-0732">Signal</keyword>
<proteinExistence type="predicted"/>
<sequence length="95" mass="9267">MFKSTSKFITTAAAAGLAFAPIAVQANTRAADSAPVYTSASAAQPGLGRSAEGEDVVGVPGVIIGIFAAAAVIGAITIAASEDDEDTDPTQSPGT</sequence>
<evidence type="ECO:0000256" key="1">
    <source>
        <dbReference type="SAM" id="Phobius"/>
    </source>
</evidence>
<keyword evidence="1" id="KW-1133">Transmembrane helix</keyword>
<dbReference type="Proteomes" id="UP000027647">
    <property type="component" value="Unassembled WGS sequence"/>
</dbReference>
<reference evidence="3 4" key="1">
    <citation type="submission" date="2014-04" db="EMBL/GenBank/DDBJ databases">
        <title>A comprehensive comparison of genomes of Erythrobacter spp. strains.</title>
        <authorList>
            <person name="Zheng Q."/>
        </authorList>
    </citation>
    <scope>NUCLEOTIDE SEQUENCE [LARGE SCALE GENOMIC DNA]</scope>
    <source>
        <strain evidence="3 4">DSM 6997</strain>
    </source>
</reference>
<feature type="signal peptide" evidence="2">
    <location>
        <begin position="1"/>
        <end position="26"/>
    </location>
</feature>
<evidence type="ECO:0000256" key="2">
    <source>
        <dbReference type="SAM" id="SignalP"/>
    </source>
</evidence>
<organism evidence="3 4">
    <name type="scientific">Erythrobacter longus</name>
    <dbReference type="NCBI Taxonomy" id="1044"/>
    <lineage>
        <taxon>Bacteria</taxon>
        <taxon>Pseudomonadati</taxon>
        <taxon>Pseudomonadota</taxon>
        <taxon>Alphaproteobacteria</taxon>
        <taxon>Sphingomonadales</taxon>
        <taxon>Erythrobacteraceae</taxon>
        <taxon>Erythrobacter/Porphyrobacter group</taxon>
        <taxon>Erythrobacter</taxon>
    </lineage>
</organism>
<dbReference type="eggNOG" id="ENOG5030WSB">
    <property type="taxonomic scope" value="Bacteria"/>
</dbReference>
<comment type="caution">
    <text evidence="3">The sequence shown here is derived from an EMBL/GenBank/DDBJ whole genome shotgun (WGS) entry which is preliminary data.</text>
</comment>
<accession>A0A074MA01</accession>
<protein>
    <submittedName>
        <fullName evidence="3">Uncharacterized protein</fullName>
    </submittedName>
</protein>
<keyword evidence="1" id="KW-0812">Transmembrane</keyword>
<keyword evidence="4" id="KW-1185">Reference proteome</keyword>
<dbReference type="RefSeq" id="WP_034962199.1">
    <property type="nucleotide sequence ID" value="NZ_JMIW01000009.1"/>
</dbReference>
<gene>
    <name evidence="3" type="ORF">EH31_16920</name>
</gene>
<dbReference type="AlphaFoldDB" id="A0A074MA01"/>
<feature type="chain" id="PRO_5001696907" evidence="2">
    <location>
        <begin position="27"/>
        <end position="95"/>
    </location>
</feature>
<keyword evidence="1" id="KW-0472">Membrane</keyword>
<dbReference type="EMBL" id="JMIW01000009">
    <property type="protein sequence ID" value="KEO88638.1"/>
    <property type="molecule type" value="Genomic_DNA"/>
</dbReference>
<feature type="transmembrane region" description="Helical" evidence="1">
    <location>
        <begin position="57"/>
        <end position="80"/>
    </location>
</feature>
<evidence type="ECO:0000313" key="3">
    <source>
        <dbReference type="EMBL" id="KEO88638.1"/>
    </source>
</evidence>
<evidence type="ECO:0000313" key="4">
    <source>
        <dbReference type="Proteomes" id="UP000027647"/>
    </source>
</evidence>
<dbReference type="STRING" id="1044.EH31_16920"/>
<name>A0A074MA01_ERYLO</name>